<feature type="transmembrane region" description="Helical" evidence="6">
    <location>
        <begin position="394"/>
        <end position="414"/>
    </location>
</feature>
<dbReference type="EMBL" id="CP009961">
    <property type="protein sequence ID" value="AKG38594.1"/>
    <property type="molecule type" value="Genomic_DNA"/>
</dbReference>
<feature type="transmembrane region" description="Helical" evidence="6">
    <location>
        <begin position="190"/>
        <end position="211"/>
    </location>
</feature>
<evidence type="ECO:0000256" key="4">
    <source>
        <dbReference type="ARBA" id="ARBA00022989"/>
    </source>
</evidence>
<evidence type="ECO:0000256" key="3">
    <source>
        <dbReference type="ARBA" id="ARBA00022692"/>
    </source>
</evidence>
<dbReference type="Pfam" id="PF12698">
    <property type="entry name" value="ABC2_membrane_3"/>
    <property type="match status" value="1"/>
</dbReference>
<dbReference type="Gene3D" id="3.40.1710.10">
    <property type="entry name" value="abc type-2 transporter like domain"/>
    <property type="match status" value="1"/>
</dbReference>
<feature type="domain" description="ABC-2 type transporter transmembrane" evidence="7">
    <location>
        <begin position="23"/>
        <end position="408"/>
    </location>
</feature>
<dbReference type="GO" id="GO:0140359">
    <property type="term" value="F:ABC-type transporter activity"/>
    <property type="evidence" value="ECO:0007669"/>
    <property type="project" value="InterPro"/>
</dbReference>
<keyword evidence="4 6" id="KW-1133">Transmembrane helix</keyword>
<reference evidence="8 9" key="1">
    <citation type="journal article" date="2015" name="Stand. Genomic Sci.">
        <title>Complete genome sequence of and proposal of Thermofilum uzonense sp. nov. a novel hyperthermophilic crenarchaeon and emended description of the genus Thermofilum.</title>
        <authorList>
            <person name="Toshchakov S.V."/>
            <person name="Korzhenkov A.A."/>
            <person name="Samarov N.I."/>
            <person name="Mazunin I.O."/>
            <person name="Mozhey O.I."/>
            <person name="Shmyr I.S."/>
            <person name="Derbikova K.S."/>
            <person name="Taranov E.A."/>
            <person name="Dominova I.N."/>
            <person name="Bonch-Osmolovskaya E.A."/>
            <person name="Patrushev M.V."/>
            <person name="Podosokorskaya O.A."/>
            <person name="Kublanov I.V."/>
        </authorList>
    </citation>
    <scope>NUCLEOTIDE SEQUENCE [LARGE SCALE GENOMIC DNA]</scope>
    <source>
        <strain evidence="8 9">1807-2</strain>
    </source>
</reference>
<dbReference type="STRING" id="1550241.MA03_03875"/>
<dbReference type="OrthoDB" id="31552at2157"/>
<evidence type="ECO:0000313" key="9">
    <source>
        <dbReference type="Proteomes" id="UP000067434"/>
    </source>
</evidence>
<protein>
    <recommendedName>
        <fullName evidence="7">ABC-2 type transporter transmembrane domain-containing protein</fullName>
    </recommendedName>
</protein>
<dbReference type="PANTHER" id="PTHR30294:SF29">
    <property type="entry name" value="MULTIDRUG ABC TRANSPORTER PERMEASE YBHS-RELATED"/>
    <property type="match status" value="1"/>
</dbReference>
<dbReference type="InterPro" id="IPR051449">
    <property type="entry name" value="ABC-2_transporter_component"/>
</dbReference>
<dbReference type="GeneID" id="25401340"/>
<dbReference type="PANTHER" id="PTHR30294">
    <property type="entry name" value="MEMBRANE COMPONENT OF ABC TRANSPORTER YHHJ-RELATED"/>
    <property type="match status" value="1"/>
</dbReference>
<organism evidence="8 9">
    <name type="scientific">Infirmifilum uzonense</name>
    <dbReference type="NCBI Taxonomy" id="1550241"/>
    <lineage>
        <taxon>Archaea</taxon>
        <taxon>Thermoproteota</taxon>
        <taxon>Thermoprotei</taxon>
        <taxon>Thermofilales</taxon>
        <taxon>Thermofilaceae</taxon>
        <taxon>Infirmifilum</taxon>
    </lineage>
</organism>
<dbReference type="GO" id="GO:0005886">
    <property type="term" value="C:plasma membrane"/>
    <property type="evidence" value="ECO:0007669"/>
    <property type="project" value="UniProtKB-SubCell"/>
</dbReference>
<accession>A0A0F7FIG3</accession>
<keyword evidence="2" id="KW-1003">Cell membrane</keyword>
<evidence type="ECO:0000256" key="5">
    <source>
        <dbReference type="ARBA" id="ARBA00023136"/>
    </source>
</evidence>
<dbReference type="KEGG" id="thf:MA03_03875"/>
<gene>
    <name evidence="8" type="ORF">MA03_03875</name>
</gene>
<evidence type="ECO:0000259" key="7">
    <source>
        <dbReference type="Pfam" id="PF12698"/>
    </source>
</evidence>
<sequence>MIRPLLIKEVKDTLRDPRILVPFILSALIMPVVGLVIMVPMRTAVQEAVQMTQNIGVLNLDNGYYSRLLLEWLSRKGYTITYLEKGGNNIYSEASAKGLKLILVIPNSFSSSIENEKPLNVTLIAIVDEISFTSGIQTGRLLESLKSFYLELLANNSGINPQLLQNPVESVPQTYISSKKLFLPADPGSLFGLVMAALFIPIIVMSIAMVVMQMSATSMAVENEEKTLETLLTMPVPARDILTAKLLGMFVVSLLGSLFEMIGIGLYFLIVLTSFPTEPQITAQQAAPPYSPAAIDLLPSGSLVLLVPSLLISLFFAAALGVVIGALSKDVRIANTILGPLSMLIFLPGYFVIFAPSQMLGPVVKAILYIFPLTQPTILAKDIVASVPPAQTPLYLVLSIILTILLVYLTSHILSLETLSRIQSAVEQVTAKLRKKRTSI</sequence>
<comment type="subcellular location">
    <subcellularLocation>
        <location evidence="1">Cell membrane</location>
        <topology evidence="1">Multi-pass membrane protein</topology>
    </subcellularLocation>
</comment>
<feature type="transmembrane region" description="Helical" evidence="6">
    <location>
        <begin position="303"/>
        <end position="325"/>
    </location>
</feature>
<keyword evidence="3 6" id="KW-0812">Transmembrane</keyword>
<feature type="transmembrane region" description="Helical" evidence="6">
    <location>
        <begin position="337"/>
        <end position="355"/>
    </location>
</feature>
<feature type="transmembrane region" description="Helical" evidence="6">
    <location>
        <begin position="20"/>
        <end position="41"/>
    </location>
</feature>
<proteinExistence type="predicted"/>
<dbReference type="InterPro" id="IPR013525">
    <property type="entry name" value="ABC2_TM"/>
</dbReference>
<feature type="transmembrane region" description="Helical" evidence="6">
    <location>
        <begin position="246"/>
        <end position="270"/>
    </location>
</feature>
<evidence type="ECO:0000256" key="1">
    <source>
        <dbReference type="ARBA" id="ARBA00004651"/>
    </source>
</evidence>
<dbReference type="HOGENOM" id="CLU_050524_0_0_2"/>
<dbReference type="Proteomes" id="UP000067434">
    <property type="component" value="Chromosome"/>
</dbReference>
<evidence type="ECO:0000256" key="2">
    <source>
        <dbReference type="ARBA" id="ARBA00022475"/>
    </source>
</evidence>
<dbReference type="PATRIC" id="fig|1550241.5.peg.826"/>
<keyword evidence="9" id="KW-1185">Reference proteome</keyword>
<dbReference type="AlphaFoldDB" id="A0A0F7FIG3"/>
<evidence type="ECO:0000256" key="6">
    <source>
        <dbReference type="SAM" id="Phobius"/>
    </source>
</evidence>
<evidence type="ECO:0000313" key="8">
    <source>
        <dbReference type="EMBL" id="AKG38594.1"/>
    </source>
</evidence>
<keyword evidence="5 6" id="KW-0472">Membrane</keyword>
<dbReference type="RefSeq" id="WP_052884019.1">
    <property type="nucleotide sequence ID" value="NZ_CP009961.1"/>
</dbReference>
<name>A0A0F7FIG3_9CREN</name>